<dbReference type="OrthoDB" id="1740901at2759"/>
<dbReference type="InterPro" id="IPR056699">
    <property type="entry name" value="DUF7797"/>
</dbReference>
<feature type="domain" description="DUF7797" evidence="1">
    <location>
        <begin position="25"/>
        <end position="73"/>
    </location>
</feature>
<reference evidence="2" key="1">
    <citation type="submission" date="2020-01" db="EMBL/GenBank/DDBJ databases">
        <authorList>
            <person name="Mishra B."/>
        </authorList>
    </citation>
    <scope>NUCLEOTIDE SEQUENCE [LARGE SCALE GENOMIC DNA]</scope>
</reference>
<dbReference type="PANTHER" id="PTHR47527">
    <property type="entry name" value="RING/FYVE/PHD ZINC FINGER SUPERFAMILY PROTEIN"/>
    <property type="match status" value="1"/>
</dbReference>
<dbReference type="EMBL" id="CACVBM020001248">
    <property type="protein sequence ID" value="CAA7041533.1"/>
    <property type="molecule type" value="Genomic_DNA"/>
</dbReference>
<keyword evidence="3" id="KW-1185">Reference proteome</keyword>
<sequence length="99" mass="10949">MVVVAASSVPMNLESLVNENGEETMAPPAKKQRFCDEMNRVAEIVLVLSALGRMRGGKNPSELEFELMVEARAYVGHGTCSSTIRIRRIPLQEEEKDAD</sequence>
<proteinExistence type="predicted"/>
<name>A0A6D2JQ66_9BRAS</name>
<evidence type="ECO:0000259" key="1">
    <source>
        <dbReference type="Pfam" id="PF25073"/>
    </source>
</evidence>
<dbReference type="Proteomes" id="UP000467841">
    <property type="component" value="Unassembled WGS sequence"/>
</dbReference>
<organism evidence="2 3">
    <name type="scientific">Microthlaspi erraticum</name>
    <dbReference type="NCBI Taxonomy" id="1685480"/>
    <lineage>
        <taxon>Eukaryota</taxon>
        <taxon>Viridiplantae</taxon>
        <taxon>Streptophyta</taxon>
        <taxon>Embryophyta</taxon>
        <taxon>Tracheophyta</taxon>
        <taxon>Spermatophyta</taxon>
        <taxon>Magnoliopsida</taxon>
        <taxon>eudicotyledons</taxon>
        <taxon>Gunneridae</taxon>
        <taxon>Pentapetalae</taxon>
        <taxon>rosids</taxon>
        <taxon>malvids</taxon>
        <taxon>Brassicales</taxon>
        <taxon>Brassicaceae</taxon>
        <taxon>Coluteocarpeae</taxon>
        <taxon>Microthlaspi</taxon>
    </lineage>
</organism>
<dbReference type="PANTHER" id="PTHR47527:SF3">
    <property type="entry name" value="RING_FYVE_PHD ZINC FINGER SUPERFAMILY PROTEIN"/>
    <property type="match status" value="1"/>
</dbReference>
<dbReference type="AlphaFoldDB" id="A0A6D2JQ66"/>
<accession>A0A6D2JQ66</accession>
<dbReference type="Pfam" id="PF25073">
    <property type="entry name" value="DUF7797"/>
    <property type="match status" value="1"/>
</dbReference>
<evidence type="ECO:0000313" key="3">
    <source>
        <dbReference type="Proteomes" id="UP000467841"/>
    </source>
</evidence>
<protein>
    <recommendedName>
        <fullName evidence="1">DUF7797 domain-containing protein</fullName>
    </recommendedName>
</protein>
<comment type="caution">
    <text evidence="2">The sequence shown here is derived from an EMBL/GenBank/DDBJ whole genome shotgun (WGS) entry which is preliminary data.</text>
</comment>
<evidence type="ECO:0000313" key="2">
    <source>
        <dbReference type="EMBL" id="CAA7041533.1"/>
    </source>
</evidence>
<gene>
    <name evidence="2" type="ORF">MERR_LOCUS28768</name>
</gene>